<accession>F0SX42</accession>
<dbReference type="HOGENOM" id="CLU_087539_6_0_9"/>
<organism evidence="4 5">
    <name type="scientific">Syntrophobotulus glycolicus (strain DSM 8271 / FlGlyR)</name>
    <dbReference type="NCBI Taxonomy" id="645991"/>
    <lineage>
        <taxon>Bacteria</taxon>
        <taxon>Bacillati</taxon>
        <taxon>Bacillota</taxon>
        <taxon>Clostridia</taxon>
        <taxon>Eubacteriales</taxon>
        <taxon>Desulfitobacteriaceae</taxon>
        <taxon>Syntrophobotulus</taxon>
    </lineage>
</organism>
<sequence length="200" mass="23863">MDKAEDFKPNQAQQWFINALLALMQKKPFNEIQVKELSKKADLDRRTFYRYFKSKEEVLSLHCRVVIEDFAKKILNKSELSFQAVTVSYFQLWHDHIDFLKLLKQNNMIYFFADRMDQLIYEHVSLKVKPYMTGVNLDHKTRYHFFYGFGGLWHVLNRWISEEPRETPEEMGQIILEYITEIYHSLEPASGKYSGTVAGY</sequence>
<dbReference type="OrthoDB" id="6430772at2"/>
<reference evidence="5" key="2">
    <citation type="submission" date="2011-02" db="EMBL/GenBank/DDBJ databases">
        <title>The complete genome of Syntrophobotulus glycolicus DSM 8271.</title>
        <authorList>
            <person name="Lucas S."/>
            <person name="Copeland A."/>
            <person name="Lapidus A."/>
            <person name="Bruce D."/>
            <person name="Goodwin L."/>
            <person name="Pitluck S."/>
            <person name="Kyrpides N."/>
            <person name="Mavromatis K."/>
            <person name="Pagani I."/>
            <person name="Ivanova N."/>
            <person name="Mikhailova N."/>
            <person name="Chertkov O."/>
            <person name="Held B."/>
            <person name="Detter J.C."/>
            <person name="Tapia R."/>
            <person name="Han C."/>
            <person name="Land M."/>
            <person name="Hauser L."/>
            <person name="Markowitz V."/>
            <person name="Cheng J.-F."/>
            <person name="Hugenholtz P."/>
            <person name="Woyke T."/>
            <person name="Wu D."/>
            <person name="Spring S."/>
            <person name="Schroeder M."/>
            <person name="Brambilla E."/>
            <person name="Klenk H.-P."/>
            <person name="Eisen J.A."/>
        </authorList>
    </citation>
    <scope>NUCLEOTIDE SEQUENCE [LARGE SCALE GENOMIC DNA]</scope>
    <source>
        <strain evidence="5">DSM 8271 / FlGlyR</strain>
    </source>
</reference>
<evidence type="ECO:0000256" key="1">
    <source>
        <dbReference type="ARBA" id="ARBA00023125"/>
    </source>
</evidence>
<dbReference type="InterPro" id="IPR009057">
    <property type="entry name" value="Homeodomain-like_sf"/>
</dbReference>
<keyword evidence="5" id="KW-1185">Reference proteome</keyword>
<dbReference type="STRING" id="645991.Sgly_1524"/>
<dbReference type="Pfam" id="PF14278">
    <property type="entry name" value="TetR_C_8"/>
    <property type="match status" value="1"/>
</dbReference>
<keyword evidence="1 2" id="KW-0238">DNA-binding</keyword>
<dbReference type="Proteomes" id="UP000007488">
    <property type="component" value="Chromosome"/>
</dbReference>
<protein>
    <submittedName>
        <fullName evidence="4">Regulatory protein TetR</fullName>
    </submittedName>
</protein>
<dbReference type="Pfam" id="PF00440">
    <property type="entry name" value="TetR_N"/>
    <property type="match status" value="1"/>
</dbReference>
<dbReference type="RefSeq" id="WP_013624695.1">
    <property type="nucleotide sequence ID" value="NC_015172.1"/>
</dbReference>
<dbReference type="InterPro" id="IPR001647">
    <property type="entry name" value="HTH_TetR"/>
</dbReference>
<evidence type="ECO:0000256" key="2">
    <source>
        <dbReference type="PROSITE-ProRule" id="PRU00335"/>
    </source>
</evidence>
<dbReference type="InterPro" id="IPR050624">
    <property type="entry name" value="HTH-type_Tx_Regulator"/>
</dbReference>
<evidence type="ECO:0000313" key="5">
    <source>
        <dbReference type="Proteomes" id="UP000007488"/>
    </source>
</evidence>
<dbReference type="KEGG" id="sgy:Sgly_1524"/>
<dbReference type="PANTHER" id="PTHR43479">
    <property type="entry name" value="ACREF/ENVCD OPERON REPRESSOR-RELATED"/>
    <property type="match status" value="1"/>
</dbReference>
<dbReference type="InterPro" id="IPR039532">
    <property type="entry name" value="TetR_C_Firmicutes"/>
</dbReference>
<dbReference type="EMBL" id="CP002547">
    <property type="protein sequence ID" value="ADY55825.1"/>
    <property type="molecule type" value="Genomic_DNA"/>
</dbReference>
<evidence type="ECO:0000259" key="3">
    <source>
        <dbReference type="PROSITE" id="PS50977"/>
    </source>
</evidence>
<dbReference type="SUPFAM" id="SSF46689">
    <property type="entry name" value="Homeodomain-like"/>
    <property type="match status" value="1"/>
</dbReference>
<dbReference type="AlphaFoldDB" id="F0SX42"/>
<feature type="domain" description="HTH tetR-type" evidence="3">
    <location>
        <begin position="10"/>
        <end position="70"/>
    </location>
</feature>
<evidence type="ECO:0000313" key="4">
    <source>
        <dbReference type="EMBL" id="ADY55825.1"/>
    </source>
</evidence>
<gene>
    <name evidence="4" type="ordered locus">Sgly_1524</name>
</gene>
<dbReference type="eggNOG" id="COG1309">
    <property type="taxonomic scope" value="Bacteria"/>
</dbReference>
<dbReference type="GO" id="GO:0003677">
    <property type="term" value="F:DNA binding"/>
    <property type="evidence" value="ECO:0007669"/>
    <property type="project" value="UniProtKB-UniRule"/>
</dbReference>
<dbReference type="PANTHER" id="PTHR43479:SF11">
    <property type="entry name" value="ACREF_ENVCD OPERON REPRESSOR-RELATED"/>
    <property type="match status" value="1"/>
</dbReference>
<reference evidence="4 5" key="1">
    <citation type="journal article" date="2011" name="Stand. Genomic Sci.">
        <title>Complete genome sequence of Syntrophobotulus glycolicus type strain (FlGlyR).</title>
        <authorList>
            <person name="Han C."/>
            <person name="Mwirichia R."/>
            <person name="Chertkov O."/>
            <person name="Held B."/>
            <person name="Lapidus A."/>
            <person name="Nolan M."/>
            <person name="Lucas S."/>
            <person name="Hammon N."/>
            <person name="Deshpande S."/>
            <person name="Cheng J.F."/>
            <person name="Tapia R."/>
            <person name="Goodwin L."/>
            <person name="Pitluck S."/>
            <person name="Huntemann M."/>
            <person name="Liolios K."/>
            <person name="Ivanova N."/>
            <person name="Pagani I."/>
            <person name="Mavromatis K."/>
            <person name="Ovchinikova G."/>
            <person name="Pati A."/>
            <person name="Chen A."/>
            <person name="Palaniappan K."/>
            <person name="Land M."/>
            <person name="Hauser L."/>
            <person name="Brambilla E.M."/>
            <person name="Rohde M."/>
            <person name="Spring S."/>
            <person name="Sikorski J."/>
            <person name="Goker M."/>
            <person name="Woyke T."/>
            <person name="Bristow J."/>
            <person name="Eisen J.A."/>
            <person name="Markowitz V."/>
            <person name="Hugenholtz P."/>
            <person name="Kyrpides N.C."/>
            <person name="Klenk H.P."/>
            <person name="Detter J.C."/>
        </authorList>
    </citation>
    <scope>NUCLEOTIDE SEQUENCE [LARGE SCALE GENOMIC DNA]</scope>
    <source>
        <strain evidence="5">DSM 8271 / FlGlyR</strain>
    </source>
</reference>
<proteinExistence type="predicted"/>
<feature type="DNA-binding region" description="H-T-H motif" evidence="2">
    <location>
        <begin position="33"/>
        <end position="52"/>
    </location>
</feature>
<dbReference type="Gene3D" id="1.10.357.10">
    <property type="entry name" value="Tetracycline Repressor, domain 2"/>
    <property type="match status" value="1"/>
</dbReference>
<name>F0SX42_SYNGF</name>
<dbReference type="PROSITE" id="PS50977">
    <property type="entry name" value="HTH_TETR_2"/>
    <property type="match status" value="1"/>
</dbReference>